<dbReference type="Proteomes" id="UP001515500">
    <property type="component" value="Chromosome 4"/>
</dbReference>
<protein>
    <submittedName>
        <fullName evidence="4">Uncharacterized protein LOC120258150</fullName>
    </submittedName>
</protein>
<evidence type="ECO:0000259" key="2">
    <source>
        <dbReference type="Pfam" id="PF14111"/>
    </source>
</evidence>
<sequence length="246" mass="28042">MIGAGDGEMGGKPDGLPIPNRSWATVVKPREKASVEQPTSINQRENLEKLKKSVNDVVMVEKAMRTRATNRMANSLFGKFLGKAPPLEVVRKSLTEIWRGMGPFSVSDMSNGFYLIHCEKPEMVESLMWEGPWTISGMVLQLTPWKDHFQPTFEKLDLAAVWVQLHHLPIEYWSGEVLELIGDSFGRLLKVDEHTEKLTRTKFARICVEIDLSKPLKRGFWIGDEENRCMVAIFYEDCRCFALIVV</sequence>
<reference evidence="4" key="1">
    <citation type="submission" date="2025-08" db="UniProtKB">
        <authorList>
            <consortium name="RefSeq"/>
        </authorList>
    </citation>
    <scope>IDENTIFICATION</scope>
</reference>
<proteinExistence type="predicted"/>
<dbReference type="GeneID" id="120258150"/>
<dbReference type="RefSeq" id="XP_039121436.1">
    <property type="nucleotide sequence ID" value="XM_039265502.1"/>
</dbReference>
<dbReference type="PANTHER" id="PTHR31286:SF180">
    <property type="entry name" value="OS10G0362600 PROTEIN"/>
    <property type="match status" value="1"/>
</dbReference>
<dbReference type="InterPro" id="IPR025558">
    <property type="entry name" value="DUF4283"/>
</dbReference>
<dbReference type="AlphaFoldDB" id="A0AB40B2F4"/>
<dbReference type="PANTHER" id="PTHR31286">
    <property type="entry name" value="GLYCINE-RICH CELL WALL STRUCTURAL PROTEIN 1.8-LIKE"/>
    <property type="match status" value="1"/>
</dbReference>
<gene>
    <name evidence="4" type="primary">LOC120258150</name>
</gene>
<dbReference type="Pfam" id="PF14111">
    <property type="entry name" value="DUF4283"/>
    <property type="match status" value="1"/>
</dbReference>
<evidence type="ECO:0000313" key="4">
    <source>
        <dbReference type="RefSeq" id="XP_039121436.1"/>
    </source>
</evidence>
<feature type="region of interest" description="Disordered" evidence="1">
    <location>
        <begin position="1"/>
        <end position="20"/>
    </location>
</feature>
<name>A0AB40B2F4_DIOCR</name>
<feature type="compositionally biased region" description="Gly residues" evidence="1">
    <location>
        <begin position="1"/>
        <end position="13"/>
    </location>
</feature>
<feature type="domain" description="DUF4283" evidence="2">
    <location>
        <begin position="70"/>
        <end position="152"/>
    </location>
</feature>
<evidence type="ECO:0000256" key="1">
    <source>
        <dbReference type="SAM" id="MobiDB-lite"/>
    </source>
</evidence>
<keyword evidence="3" id="KW-1185">Reference proteome</keyword>
<evidence type="ECO:0000313" key="3">
    <source>
        <dbReference type="Proteomes" id="UP001515500"/>
    </source>
</evidence>
<dbReference type="InterPro" id="IPR040256">
    <property type="entry name" value="At4g02000-like"/>
</dbReference>
<accession>A0AB40B2F4</accession>
<organism evidence="3 4">
    <name type="scientific">Dioscorea cayennensis subsp. rotundata</name>
    <name type="common">White Guinea yam</name>
    <name type="synonym">Dioscorea rotundata</name>
    <dbReference type="NCBI Taxonomy" id="55577"/>
    <lineage>
        <taxon>Eukaryota</taxon>
        <taxon>Viridiplantae</taxon>
        <taxon>Streptophyta</taxon>
        <taxon>Embryophyta</taxon>
        <taxon>Tracheophyta</taxon>
        <taxon>Spermatophyta</taxon>
        <taxon>Magnoliopsida</taxon>
        <taxon>Liliopsida</taxon>
        <taxon>Dioscoreales</taxon>
        <taxon>Dioscoreaceae</taxon>
        <taxon>Dioscorea</taxon>
    </lineage>
</organism>